<dbReference type="HAMAP" id="MF_00111">
    <property type="entry name" value="MurA"/>
    <property type="match status" value="1"/>
</dbReference>
<dbReference type="GO" id="GO:0071555">
    <property type="term" value="P:cell wall organization"/>
    <property type="evidence" value="ECO:0007669"/>
    <property type="project" value="UniProtKB-KW"/>
</dbReference>
<dbReference type="SUPFAM" id="SSF55205">
    <property type="entry name" value="EPT/RTPC-like"/>
    <property type="match status" value="1"/>
</dbReference>
<evidence type="ECO:0000256" key="7">
    <source>
        <dbReference type="ARBA" id="ARBA00022984"/>
    </source>
</evidence>
<dbReference type="EMBL" id="AYZB01000001">
    <property type="protein sequence ID" value="KRM24489.1"/>
    <property type="molecule type" value="Genomic_DNA"/>
</dbReference>
<dbReference type="PANTHER" id="PTHR43783">
    <property type="entry name" value="UDP-N-ACETYLGLUCOSAMINE 1-CARBOXYVINYLTRANSFERASE"/>
    <property type="match status" value="1"/>
</dbReference>
<feature type="active site" description="Proton donor" evidence="12">
    <location>
        <position position="125"/>
    </location>
</feature>
<comment type="function">
    <text evidence="12">Cell wall formation. Adds enolpyruvyl to UDP-N-acetylglucosamine.</text>
</comment>
<feature type="binding site" evidence="12">
    <location>
        <position position="337"/>
    </location>
    <ligand>
        <name>UDP-N-acetyl-alpha-D-glucosamine</name>
        <dbReference type="ChEBI" id="CHEBI:57705"/>
    </ligand>
</feature>
<dbReference type="Proteomes" id="UP000050823">
    <property type="component" value="Unassembled WGS sequence"/>
</dbReference>
<dbReference type="Pfam" id="PF00275">
    <property type="entry name" value="EPSP_synthase"/>
    <property type="match status" value="1"/>
</dbReference>
<dbReference type="InterPro" id="IPR050068">
    <property type="entry name" value="MurA_subfamily"/>
</dbReference>
<accession>A0AA89I2Z4</accession>
<dbReference type="GO" id="GO:0009252">
    <property type="term" value="P:peptidoglycan biosynthetic process"/>
    <property type="evidence" value="ECO:0007669"/>
    <property type="project" value="UniProtKB-UniRule"/>
</dbReference>
<feature type="binding site" evidence="12">
    <location>
        <position position="315"/>
    </location>
    <ligand>
        <name>UDP-N-acetyl-alpha-D-glucosamine</name>
        <dbReference type="ChEBI" id="CHEBI:57705"/>
    </ligand>
</feature>
<feature type="binding site" evidence="12">
    <location>
        <begin position="31"/>
        <end position="32"/>
    </location>
    <ligand>
        <name>phosphoenolpyruvate</name>
        <dbReference type="ChEBI" id="CHEBI:58702"/>
    </ligand>
</feature>
<sequence length="428" mass="45765">MQSERGNLKMKKMLIQGGNLLSGEVTIGGAKNSTVAIIPAAILAESKVVLDCVPHIKDVNSLLSILEDMSVSSIFEGDTVEIDPTHIISTPLPSGKIQSLRASYYFMGALLGRFGEAIVGLPGGDDIGPRPIDQHIKGFEALGATVTNNHGAIQIKAPHGLHGAKIYLDMASVGATINLLLAAVRAEGQTVIENAAREPEIVDIATFLNNMGAKIRGAGTDIIRIDGVEHLYGRNTHTIIPDRIEAGTYLSMAAAIGDGVNVKNIISEHMDAYLAKLEEMGVKMDVKEDSIFVYPSPDLKMVQVKTMPYPGFATDLQQPLTPLLLKAKGEGIVVDTLYPKRTRHVPELIRMGADIAIENDVIILHHTDKLQGAEVSADEIRGGACLMIAGLMANGVTTIDNASNILRGYDRVVDKLTGLGAIVKMVEE</sequence>
<dbReference type="InterPro" id="IPR013792">
    <property type="entry name" value="RNA3'P_cycl/enolpyr_Trfase_a/b"/>
</dbReference>
<feature type="binding site" evidence="12">
    <location>
        <position position="101"/>
    </location>
    <ligand>
        <name>UDP-N-acetyl-alpha-D-glucosamine</name>
        <dbReference type="ChEBI" id="CHEBI:57705"/>
    </ligand>
</feature>
<dbReference type="InterPro" id="IPR036968">
    <property type="entry name" value="Enolpyruvate_Tfrase_sf"/>
</dbReference>
<dbReference type="InterPro" id="IPR001986">
    <property type="entry name" value="Enolpyruvate_Tfrase_dom"/>
</dbReference>
<evidence type="ECO:0000256" key="3">
    <source>
        <dbReference type="ARBA" id="ARBA00022490"/>
    </source>
</evidence>
<evidence type="ECO:0000256" key="5">
    <source>
        <dbReference type="ARBA" id="ARBA00022679"/>
    </source>
</evidence>
<feature type="binding site" evidence="12">
    <location>
        <begin position="130"/>
        <end position="134"/>
    </location>
    <ligand>
        <name>UDP-N-acetyl-alpha-D-glucosamine</name>
        <dbReference type="ChEBI" id="CHEBI:57705"/>
    </ligand>
</feature>
<keyword evidence="9 12" id="KW-0961">Cell wall biogenesis/degradation</keyword>
<evidence type="ECO:0000256" key="9">
    <source>
        <dbReference type="ARBA" id="ARBA00023316"/>
    </source>
</evidence>
<gene>
    <name evidence="12" type="primary">murA</name>
    <name evidence="14" type="ORF">FC90_GL000194</name>
</gene>
<protein>
    <recommendedName>
        <fullName evidence="12">UDP-N-acetylglucosamine 1-carboxyvinyltransferase</fullName>
        <ecNumber evidence="12">2.5.1.7</ecNumber>
    </recommendedName>
    <alternativeName>
        <fullName evidence="12">Enoylpyruvate transferase</fullName>
    </alternativeName>
    <alternativeName>
        <fullName evidence="12">UDP-N-acetylglucosamine enolpyruvyl transferase</fullName>
        <shortName evidence="12">EPT</shortName>
    </alternativeName>
</protein>
<comment type="subcellular location">
    <subcellularLocation>
        <location evidence="1 12">Cytoplasm</location>
    </subcellularLocation>
</comment>
<feature type="domain" description="Enolpyruvate transferase" evidence="13">
    <location>
        <begin position="16"/>
        <end position="416"/>
    </location>
</feature>
<evidence type="ECO:0000313" key="14">
    <source>
        <dbReference type="EMBL" id="KRM24489.1"/>
    </source>
</evidence>
<keyword evidence="7 12" id="KW-0573">Peptidoglycan synthesis</keyword>
<evidence type="ECO:0000256" key="12">
    <source>
        <dbReference type="HAMAP-Rule" id="MF_00111"/>
    </source>
</evidence>
<dbReference type="FunFam" id="3.65.10.10:FF:000001">
    <property type="entry name" value="UDP-N-acetylglucosamine 1-carboxyvinyltransferase"/>
    <property type="match status" value="1"/>
</dbReference>
<comment type="caution">
    <text evidence="12">Lacks conserved residue(s) required for the propagation of feature annotation.</text>
</comment>
<dbReference type="GO" id="GO:0005737">
    <property type="term" value="C:cytoplasm"/>
    <property type="evidence" value="ECO:0007669"/>
    <property type="project" value="UniProtKB-SubCell"/>
</dbReference>
<dbReference type="EC" id="2.5.1.7" evidence="12"/>
<dbReference type="NCBIfam" id="NF006873">
    <property type="entry name" value="PRK09369.1"/>
    <property type="match status" value="1"/>
</dbReference>
<keyword evidence="4 12" id="KW-0132">Cell division</keyword>
<evidence type="ECO:0000256" key="11">
    <source>
        <dbReference type="ARBA" id="ARBA00047527"/>
    </source>
</evidence>
<comment type="caution">
    <text evidence="14">The sequence shown here is derived from an EMBL/GenBank/DDBJ whole genome shotgun (WGS) entry which is preliminary data.</text>
</comment>
<dbReference type="InterPro" id="IPR005750">
    <property type="entry name" value="UDP_GlcNAc_COvinyl_MurA"/>
</dbReference>
<dbReference type="PANTHER" id="PTHR43783:SF2">
    <property type="entry name" value="UDP-N-ACETYLGLUCOSAMINE 1-CARBOXYVINYLTRANSFERASE 2"/>
    <property type="match status" value="1"/>
</dbReference>
<keyword evidence="3 12" id="KW-0963">Cytoplasm</keyword>
<evidence type="ECO:0000256" key="8">
    <source>
        <dbReference type="ARBA" id="ARBA00023306"/>
    </source>
</evidence>
<reference evidence="14 15" key="1">
    <citation type="journal article" date="2015" name="Genome Announc.">
        <title>Expanding the biotechnology potential of lactobacilli through comparative genomics of 213 strains and associated genera.</title>
        <authorList>
            <person name="Sun Z."/>
            <person name="Harris H.M."/>
            <person name="McCann A."/>
            <person name="Guo C."/>
            <person name="Argimon S."/>
            <person name="Zhang W."/>
            <person name="Yang X."/>
            <person name="Jeffery I.B."/>
            <person name="Cooney J.C."/>
            <person name="Kagawa T.F."/>
            <person name="Liu W."/>
            <person name="Song Y."/>
            <person name="Salvetti E."/>
            <person name="Wrobel A."/>
            <person name="Rasinkangas P."/>
            <person name="Parkhill J."/>
            <person name="Rea M.C."/>
            <person name="O'Sullivan O."/>
            <person name="Ritari J."/>
            <person name="Douillard F.P."/>
            <person name="Paul Ross R."/>
            <person name="Yang R."/>
            <person name="Briner A.E."/>
            <person name="Felis G.E."/>
            <person name="de Vos W.M."/>
            <person name="Barrangou R."/>
            <person name="Klaenhammer T.R."/>
            <person name="Caufield P.W."/>
            <person name="Cui Y."/>
            <person name="Zhang H."/>
            <person name="O'Toole P.W."/>
        </authorList>
    </citation>
    <scope>NUCLEOTIDE SEQUENCE [LARGE SCALE GENOMIC DNA]</scope>
    <source>
        <strain evidence="14 15">DSM 20719</strain>
    </source>
</reference>
<keyword evidence="6 12" id="KW-0133">Cell shape</keyword>
<dbReference type="GO" id="GO:0008760">
    <property type="term" value="F:UDP-N-acetylglucosamine 1-carboxyvinyltransferase activity"/>
    <property type="evidence" value="ECO:0007669"/>
    <property type="project" value="UniProtKB-UniRule"/>
</dbReference>
<comment type="pathway">
    <text evidence="2 12">Cell wall biogenesis; peptidoglycan biosynthesis.</text>
</comment>
<evidence type="ECO:0000313" key="15">
    <source>
        <dbReference type="Proteomes" id="UP000050823"/>
    </source>
</evidence>
<dbReference type="GO" id="GO:0019277">
    <property type="term" value="P:UDP-N-acetylgalactosamine biosynthetic process"/>
    <property type="evidence" value="ECO:0007669"/>
    <property type="project" value="InterPro"/>
</dbReference>
<proteinExistence type="inferred from homology"/>
<keyword evidence="8 12" id="KW-0131">Cell cycle</keyword>
<comment type="similarity">
    <text evidence="10 12">Belongs to the EPSP synthase family. MurA subfamily.</text>
</comment>
<dbReference type="NCBIfam" id="NF009470">
    <property type="entry name" value="PRK12830.1"/>
    <property type="match status" value="1"/>
</dbReference>
<name>A0AA89I2Z4_9LACO</name>
<evidence type="ECO:0000259" key="13">
    <source>
        <dbReference type="Pfam" id="PF00275"/>
    </source>
</evidence>
<evidence type="ECO:0000256" key="4">
    <source>
        <dbReference type="ARBA" id="ARBA00022618"/>
    </source>
</evidence>
<evidence type="ECO:0000256" key="2">
    <source>
        <dbReference type="ARBA" id="ARBA00004752"/>
    </source>
</evidence>
<dbReference type="GO" id="GO:0051301">
    <property type="term" value="P:cell division"/>
    <property type="evidence" value="ECO:0007669"/>
    <property type="project" value="UniProtKB-KW"/>
</dbReference>
<dbReference type="NCBIfam" id="TIGR01072">
    <property type="entry name" value="murA"/>
    <property type="match status" value="1"/>
</dbReference>
<organism evidence="14 15">
    <name type="scientific">Latilactobacillus graminis DSM 20719</name>
    <dbReference type="NCBI Taxonomy" id="1423752"/>
    <lineage>
        <taxon>Bacteria</taxon>
        <taxon>Bacillati</taxon>
        <taxon>Bacillota</taxon>
        <taxon>Bacilli</taxon>
        <taxon>Lactobacillales</taxon>
        <taxon>Lactobacillaceae</taxon>
        <taxon>Latilactobacillus</taxon>
    </lineage>
</organism>
<comment type="catalytic activity">
    <reaction evidence="11 12">
        <text>phosphoenolpyruvate + UDP-N-acetyl-alpha-D-glucosamine = UDP-N-acetyl-3-O-(1-carboxyvinyl)-alpha-D-glucosamine + phosphate</text>
        <dbReference type="Rhea" id="RHEA:18681"/>
        <dbReference type="ChEBI" id="CHEBI:43474"/>
        <dbReference type="ChEBI" id="CHEBI:57705"/>
        <dbReference type="ChEBI" id="CHEBI:58702"/>
        <dbReference type="ChEBI" id="CHEBI:68483"/>
        <dbReference type="EC" id="2.5.1.7"/>
    </reaction>
</comment>
<evidence type="ECO:0000256" key="1">
    <source>
        <dbReference type="ARBA" id="ARBA00004496"/>
    </source>
</evidence>
<dbReference type="Gene3D" id="3.65.10.10">
    <property type="entry name" value="Enolpyruvate transferase domain"/>
    <property type="match status" value="2"/>
</dbReference>
<evidence type="ECO:0000256" key="6">
    <source>
        <dbReference type="ARBA" id="ARBA00022960"/>
    </source>
</evidence>
<dbReference type="CDD" id="cd01555">
    <property type="entry name" value="UdpNAET"/>
    <property type="match status" value="1"/>
</dbReference>
<dbReference type="GO" id="GO:0008360">
    <property type="term" value="P:regulation of cell shape"/>
    <property type="evidence" value="ECO:0007669"/>
    <property type="project" value="UniProtKB-KW"/>
</dbReference>
<evidence type="ECO:0000256" key="10">
    <source>
        <dbReference type="ARBA" id="ARBA00038367"/>
    </source>
</evidence>
<dbReference type="AlphaFoldDB" id="A0AA89I2Z4"/>
<keyword evidence="5 12" id="KW-0808">Transferase</keyword>